<evidence type="ECO:0000256" key="2">
    <source>
        <dbReference type="SAM" id="Coils"/>
    </source>
</evidence>
<feature type="domain" description="Centromere protein J C-terminal" evidence="4">
    <location>
        <begin position="888"/>
        <end position="919"/>
    </location>
</feature>
<sequence length="934" mass="108198">MNKVNLLEKLRTLQQWQLQQQQNFSSNHSNKVILNHDQQDVSKSFSNTLNQHLIKNDSKSCYERVNINSSNQFFKNNALDNKSDSSKDELCKNDFASSEHFLADLNSTSTPSKNMFSFPVSSKNFGSDSEDGLSDFNINDEDFKLDGVEPINDYTPYDADKITVVEQVKNSDEIPIKAGCKDHEILFEELLDRELKRAPFVVKPQAVKKKFNFLKRGEGLKRFHKENALNRNKKIHVQINNQNKNDLPNKNIKTVGLPLKLKPKEPAQDSKNKDSSRDSKNKDSSRDLQDTNLLSVNSHSLFKENTTVSVSVNKLEKTGLEKAPFLQIVSRARILDANNSDSNIYHNHSELNSDKILEKELLAFEELEEAAENLSLSSNCSVVQRLLGKHKFKKGEFSFNAEVVSSSREIGHKHEIQPSLHNSHERLSLHNSQEIHPLEFFDEESWSDASKISENLNETLVDDNLIESSIKPKRFVCKRKETRNDIESNIEERFVSKHKETKNEEQLEQKTSNEIQPHFQNISDVVKLKLETLEKEITKFRVENEKLSKLRQERETDLNTLRKQLNDFEKEKLEETNRFEQYKISETKKLKAERKAFENYQKINKEVPNKVDREEIKELNEQISCLKEDIKFKEERWNAAAVRFRSKISQLEEENTSLQKQIIMLEQERLQRIKKNEKKEKVVTFAPNSMIDTEQRCFMEKHIVENPKYEIEEPIKERESDCAKNDQTIAMTPLLVSNHRVIRGKQIKHTDGKIESVMADGSRIITFANGTEKVVSADEKTISIKFFNGDVKRVLPDNRMVYYYAESQTTHTTFADGLEVLEFPNNQVEKRFPDGQIEITFPDRTVKKVMSNGCEETLFADGTVQRTEINGQTVIVFPNGQRETHTMNYKKREYPNGTVKTIYEDGRQETKYSNGRLRVKDKQGNLLIDTGETD</sequence>
<dbReference type="Gene3D" id="2.60.450.20">
    <property type="match status" value="1"/>
</dbReference>
<dbReference type="Pfam" id="PF07202">
    <property type="entry name" value="Tcp10_C"/>
    <property type="match status" value="4"/>
</dbReference>
<dbReference type="GeneID" id="100210111"/>
<evidence type="ECO:0000259" key="4">
    <source>
        <dbReference type="Pfam" id="PF07202"/>
    </source>
</evidence>
<comment type="similarity">
    <text evidence="1">Belongs to the TCP10 family.</text>
</comment>
<dbReference type="PANTHER" id="PTHR10331:SF6">
    <property type="entry name" value="SPINDLE ASSEMBLY ABNORMAL 4"/>
    <property type="match status" value="1"/>
</dbReference>
<feature type="domain" description="CENPJ tubulin-binding region" evidence="5">
    <location>
        <begin position="170"/>
        <end position="225"/>
    </location>
</feature>
<dbReference type="InterPro" id="IPR026581">
    <property type="entry name" value="TCP10L/CENPJ"/>
</dbReference>
<feature type="coiled-coil region" evidence="2">
    <location>
        <begin position="530"/>
        <end position="578"/>
    </location>
</feature>
<keyword evidence="2" id="KW-0175">Coiled coil</keyword>
<feature type="region of interest" description="Disordered" evidence="3">
    <location>
        <begin position="257"/>
        <end position="290"/>
    </location>
</feature>
<dbReference type="InterPro" id="IPR047002">
    <property type="entry name" value="Tcp10_C_sf"/>
</dbReference>
<keyword evidence="6" id="KW-1185">Reference proteome</keyword>
<evidence type="ECO:0000313" key="6">
    <source>
        <dbReference type="Proteomes" id="UP001652625"/>
    </source>
</evidence>
<evidence type="ECO:0000313" key="7">
    <source>
        <dbReference type="RefSeq" id="XP_065663595.1"/>
    </source>
</evidence>
<feature type="domain" description="Centromere protein J C-terminal" evidence="4">
    <location>
        <begin position="745"/>
        <end position="774"/>
    </location>
</feature>
<gene>
    <name evidence="7" type="primary">LOC100210111</name>
</gene>
<protein>
    <submittedName>
        <fullName evidence="7">Centromere protein J isoform X1</fullName>
    </submittedName>
</protein>
<reference evidence="7" key="1">
    <citation type="submission" date="2025-08" db="UniProtKB">
        <authorList>
            <consortium name="RefSeq"/>
        </authorList>
    </citation>
    <scope>IDENTIFICATION</scope>
</reference>
<feature type="coiled-coil region" evidence="2">
    <location>
        <begin position="609"/>
        <end position="668"/>
    </location>
</feature>
<dbReference type="Proteomes" id="UP001652625">
    <property type="component" value="Chromosome 10"/>
</dbReference>
<dbReference type="RefSeq" id="XP_065663595.1">
    <property type="nucleotide sequence ID" value="XM_065807523.1"/>
</dbReference>
<dbReference type="Pfam" id="PF25779">
    <property type="entry name" value="Tubulin-bind_CPAP"/>
    <property type="match status" value="1"/>
</dbReference>
<evidence type="ECO:0000259" key="5">
    <source>
        <dbReference type="Pfam" id="PF25779"/>
    </source>
</evidence>
<dbReference type="InterPro" id="IPR009852">
    <property type="entry name" value="CENPJ_C_dom"/>
</dbReference>
<feature type="domain" description="Centromere protein J C-terminal" evidence="4">
    <location>
        <begin position="816"/>
        <end position="843"/>
    </location>
</feature>
<accession>A0ABM4CP21</accession>
<dbReference type="InterPro" id="IPR058029">
    <property type="entry name" value="Tubulin-bd_CENPJ"/>
</dbReference>
<feature type="compositionally biased region" description="Basic and acidic residues" evidence="3">
    <location>
        <begin position="262"/>
        <end position="289"/>
    </location>
</feature>
<organism evidence="6 7">
    <name type="scientific">Hydra vulgaris</name>
    <name type="common">Hydra</name>
    <name type="synonym">Hydra attenuata</name>
    <dbReference type="NCBI Taxonomy" id="6087"/>
    <lineage>
        <taxon>Eukaryota</taxon>
        <taxon>Metazoa</taxon>
        <taxon>Cnidaria</taxon>
        <taxon>Hydrozoa</taxon>
        <taxon>Hydroidolina</taxon>
        <taxon>Anthoathecata</taxon>
        <taxon>Aplanulata</taxon>
        <taxon>Hydridae</taxon>
        <taxon>Hydra</taxon>
    </lineage>
</organism>
<evidence type="ECO:0000256" key="1">
    <source>
        <dbReference type="ARBA" id="ARBA00005627"/>
    </source>
</evidence>
<name>A0ABM4CP21_HYDVU</name>
<proteinExistence type="inferred from homology"/>
<dbReference type="PANTHER" id="PTHR10331">
    <property type="entry name" value="T COMPLEX PROTEIN 10"/>
    <property type="match status" value="1"/>
</dbReference>
<feature type="domain" description="Centromere protein J C-terminal" evidence="4">
    <location>
        <begin position="852"/>
        <end position="885"/>
    </location>
</feature>
<evidence type="ECO:0000256" key="3">
    <source>
        <dbReference type="SAM" id="MobiDB-lite"/>
    </source>
</evidence>